<dbReference type="PANTHER" id="PTHR33930">
    <property type="entry name" value="ALKYL HYDROPEROXIDE REDUCTASE AHPD"/>
    <property type="match status" value="1"/>
</dbReference>
<dbReference type="HAMAP" id="MF_01676">
    <property type="entry name" value="AhpD"/>
    <property type="match status" value="1"/>
</dbReference>
<dbReference type="GO" id="GO:0032843">
    <property type="term" value="F:hydroperoxide reductase activity"/>
    <property type="evidence" value="ECO:0007669"/>
    <property type="project" value="InterPro"/>
</dbReference>
<dbReference type="OrthoDB" id="9801997at2"/>
<dbReference type="Proteomes" id="UP000198925">
    <property type="component" value="Unassembled WGS sequence"/>
</dbReference>
<evidence type="ECO:0000256" key="6">
    <source>
        <dbReference type="HAMAP-Rule" id="MF_01676"/>
    </source>
</evidence>
<feature type="active site" description="Proton donor" evidence="6">
    <location>
        <position position="130"/>
    </location>
</feature>
<feature type="disulfide bond" evidence="6">
    <location>
        <begin position="130"/>
        <end position="133"/>
    </location>
</feature>
<dbReference type="InterPro" id="IPR004675">
    <property type="entry name" value="AhpD_core"/>
</dbReference>
<dbReference type="EMBL" id="FMZX01000002">
    <property type="protein sequence ID" value="SDC84323.1"/>
    <property type="molecule type" value="Genomic_DNA"/>
</dbReference>
<reference evidence="8 9" key="1">
    <citation type="submission" date="2016-10" db="EMBL/GenBank/DDBJ databases">
        <authorList>
            <person name="de Groot N.N."/>
        </authorList>
    </citation>
    <scope>NUCLEOTIDE SEQUENCE [LARGE SCALE GENOMIC DNA]</scope>
    <source>
        <strain evidence="8 9">CPCC 100156</strain>
    </source>
</reference>
<dbReference type="InterPro" id="IPR029032">
    <property type="entry name" value="AhpD-like"/>
</dbReference>
<evidence type="ECO:0000256" key="1">
    <source>
        <dbReference type="ARBA" id="ARBA00022559"/>
    </source>
</evidence>
<feature type="active site" description="Cysteine sulfenic acid (-SOH) intermediate" evidence="6">
    <location>
        <position position="133"/>
    </location>
</feature>
<protein>
    <recommendedName>
        <fullName evidence="6">Alkyl hydroperoxide reductase AhpD</fullName>
        <ecNumber evidence="6">1.11.1.28</ecNumber>
    </recommendedName>
    <alternativeName>
        <fullName evidence="6">Alkylhydroperoxidase AhpD</fullName>
    </alternativeName>
</protein>
<keyword evidence="2 6" id="KW-0049">Antioxidant</keyword>
<dbReference type="Pfam" id="PF02627">
    <property type="entry name" value="CMD"/>
    <property type="match status" value="1"/>
</dbReference>
<organism evidence="8 9">
    <name type="scientific">Belnapia rosea</name>
    <dbReference type="NCBI Taxonomy" id="938405"/>
    <lineage>
        <taxon>Bacteria</taxon>
        <taxon>Pseudomonadati</taxon>
        <taxon>Pseudomonadota</taxon>
        <taxon>Alphaproteobacteria</taxon>
        <taxon>Acetobacterales</taxon>
        <taxon>Roseomonadaceae</taxon>
        <taxon>Belnapia</taxon>
    </lineage>
</organism>
<evidence type="ECO:0000313" key="8">
    <source>
        <dbReference type="EMBL" id="SDC84323.1"/>
    </source>
</evidence>
<comment type="function">
    <text evidence="6">Antioxidant protein with alkyl hydroperoxidase activity. Required for the reduction of the AhpC active site cysteine residues and for the regeneration of the AhpC enzyme activity.</text>
</comment>
<dbReference type="EC" id="1.11.1.28" evidence="6"/>
<dbReference type="Gene3D" id="1.20.1290.10">
    <property type="entry name" value="AhpD-like"/>
    <property type="match status" value="1"/>
</dbReference>
<dbReference type="SUPFAM" id="SSF69118">
    <property type="entry name" value="AhpD-like"/>
    <property type="match status" value="1"/>
</dbReference>
<evidence type="ECO:0000256" key="2">
    <source>
        <dbReference type="ARBA" id="ARBA00022862"/>
    </source>
</evidence>
<evidence type="ECO:0000259" key="7">
    <source>
        <dbReference type="Pfam" id="PF02627"/>
    </source>
</evidence>
<comment type="similarity">
    <text evidence="6">Belongs to the AhpD family.</text>
</comment>
<keyword evidence="9" id="KW-1185">Reference proteome</keyword>
<proteinExistence type="inferred from homology"/>
<dbReference type="GO" id="GO:0045454">
    <property type="term" value="P:cell redox homeostasis"/>
    <property type="evidence" value="ECO:0007669"/>
    <property type="project" value="TreeGrafter"/>
</dbReference>
<dbReference type="GO" id="GO:0051920">
    <property type="term" value="F:peroxiredoxin activity"/>
    <property type="evidence" value="ECO:0007669"/>
    <property type="project" value="InterPro"/>
</dbReference>
<dbReference type="AlphaFoldDB" id="A0A1G6PW29"/>
<gene>
    <name evidence="6" type="primary">ahpD</name>
    <name evidence="8" type="ORF">SAMN04487779_1002540</name>
</gene>
<accession>A0A1G6PW29</accession>
<name>A0A1G6PW29_9PROT</name>
<evidence type="ECO:0000256" key="4">
    <source>
        <dbReference type="ARBA" id="ARBA00023157"/>
    </source>
</evidence>
<dbReference type="GO" id="GO:0006979">
    <property type="term" value="P:response to oxidative stress"/>
    <property type="evidence" value="ECO:0007669"/>
    <property type="project" value="InterPro"/>
</dbReference>
<dbReference type="NCBIfam" id="TIGR00777">
    <property type="entry name" value="ahpD"/>
    <property type="match status" value="1"/>
</dbReference>
<keyword evidence="3 6" id="KW-0560">Oxidoreductase</keyword>
<evidence type="ECO:0000256" key="3">
    <source>
        <dbReference type="ARBA" id="ARBA00023002"/>
    </source>
</evidence>
<comment type="catalytic activity">
    <reaction evidence="6">
        <text>N(6)-[(R)-dihydrolipoyl]-L-lysyl-[lipoyl-carrier protein] + a hydroperoxide = N(6)-[(R)-lipoyl]-L-lysyl-[lipoyl-carrier protein] + an alcohol + H2O</text>
        <dbReference type="Rhea" id="RHEA:62636"/>
        <dbReference type="Rhea" id="RHEA-COMP:10502"/>
        <dbReference type="Rhea" id="RHEA-COMP:16355"/>
        <dbReference type="ChEBI" id="CHEBI:15377"/>
        <dbReference type="ChEBI" id="CHEBI:30879"/>
        <dbReference type="ChEBI" id="CHEBI:35924"/>
        <dbReference type="ChEBI" id="CHEBI:83099"/>
        <dbReference type="ChEBI" id="CHEBI:83100"/>
        <dbReference type="EC" id="1.11.1.28"/>
    </reaction>
</comment>
<feature type="domain" description="Carboxymuconolactone decarboxylase-like" evidence="7">
    <location>
        <begin position="97"/>
        <end position="174"/>
    </location>
</feature>
<dbReference type="STRING" id="938405.SAMN02927895_02267"/>
<evidence type="ECO:0000313" key="9">
    <source>
        <dbReference type="Proteomes" id="UP000198925"/>
    </source>
</evidence>
<sequence length="176" mass="18886">MSLEALRNRLPEYAKDQKLNLGSLSTEPTLTEQQRAGTFIVSALASRNPEVIRDILAEFGPKLSPEALTAAKAAASIMGMNNIYYRFTHLVVGDYNTMPAKLRMNIMAKPGVEKVDFELWSLAVSAINGCGMCMEAHEKTLLTHGVSKEAIQAAVRIAAVVHATAATLDGEAALAA</sequence>
<dbReference type="GO" id="GO:0015036">
    <property type="term" value="F:disulfide oxidoreductase activity"/>
    <property type="evidence" value="ECO:0007669"/>
    <property type="project" value="TreeGrafter"/>
</dbReference>
<keyword evidence="1 6" id="KW-0575">Peroxidase</keyword>
<dbReference type="NCBIfam" id="TIGR00778">
    <property type="entry name" value="ahpD_dom"/>
    <property type="match status" value="1"/>
</dbReference>
<dbReference type="RefSeq" id="WP_090563556.1">
    <property type="nucleotide sequence ID" value="NZ_FMXZ01000004.1"/>
</dbReference>
<dbReference type="PANTHER" id="PTHR33930:SF7">
    <property type="entry name" value="ALKYL HYDROPEROXIDE REDUCTASE AHPD"/>
    <property type="match status" value="1"/>
</dbReference>
<keyword evidence="4 6" id="KW-1015">Disulfide bond</keyword>
<evidence type="ECO:0000256" key="5">
    <source>
        <dbReference type="ARBA" id="ARBA00023284"/>
    </source>
</evidence>
<keyword evidence="5 6" id="KW-0676">Redox-active center</keyword>
<feature type="disulfide bond" description="Interchain (with AhpC); in linked form" evidence="6">
    <location>
        <position position="133"/>
    </location>
</feature>
<dbReference type="InterPro" id="IPR004674">
    <property type="entry name" value="AhpD"/>
</dbReference>
<dbReference type="InterPro" id="IPR003779">
    <property type="entry name" value="CMD-like"/>
</dbReference>